<reference evidence="1 2" key="1">
    <citation type="submission" date="2018-08" db="EMBL/GenBank/DDBJ databases">
        <title>Paraburkholderia sp. DHOM06 isolated from forest soil.</title>
        <authorList>
            <person name="Gao Z.-H."/>
            <person name="Qiu L.-H."/>
        </authorList>
    </citation>
    <scope>NUCLEOTIDE SEQUENCE [LARGE SCALE GENOMIC DNA]</scope>
    <source>
        <strain evidence="1 2">DHOM06</strain>
    </source>
</reference>
<name>A0A3D8JV63_9BURK</name>
<dbReference type="OrthoDB" id="7593450at2"/>
<dbReference type="EMBL" id="QRGA01000014">
    <property type="protein sequence ID" value="RDU96615.1"/>
    <property type="molecule type" value="Genomic_DNA"/>
</dbReference>
<dbReference type="Pfam" id="PF06041">
    <property type="entry name" value="DUF924"/>
    <property type="match status" value="1"/>
</dbReference>
<dbReference type="Gene3D" id="1.20.58.320">
    <property type="entry name" value="TPR-like"/>
    <property type="match status" value="1"/>
</dbReference>
<proteinExistence type="predicted"/>
<evidence type="ECO:0000313" key="2">
    <source>
        <dbReference type="Proteomes" id="UP000256838"/>
    </source>
</evidence>
<organism evidence="1 2">
    <name type="scientific">Trinickia dinghuensis</name>
    <dbReference type="NCBI Taxonomy" id="2291023"/>
    <lineage>
        <taxon>Bacteria</taxon>
        <taxon>Pseudomonadati</taxon>
        <taxon>Pseudomonadota</taxon>
        <taxon>Betaproteobacteria</taxon>
        <taxon>Burkholderiales</taxon>
        <taxon>Burkholderiaceae</taxon>
        <taxon>Trinickia</taxon>
    </lineage>
</organism>
<protein>
    <submittedName>
        <fullName evidence="1">DUF924 domain-containing protein</fullName>
    </submittedName>
</protein>
<dbReference type="AlphaFoldDB" id="A0A3D8JV63"/>
<accession>A0A3D8JV63</accession>
<sequence length="205" mass="23022">METDADYAALHPDARAVLDFWFGEPGMPAFGMPSKRWFKRDDAFDALILERFGETLERARRGECDAWLRTPLGALALIVVLDQFSRNTCRGRADAFAYDAYALAAARRLVGIGAHHDLPSPEHRAFAFLPFEHSESEAAQRESVRLFEALSREMGSTGKGGYYDYACRHAAVIERFGRFPHRNAALGRESTDEELAFLREPGSSF</sequence>
<dbReference type="InterPro" id="IPR010323">
    <property type="entry name" value="DUF924"/>
</dbReference>
<gene>
    <name evidence="1" type="ORF">DWV00_22860</name>
</gene>
<dbReference type="Proteomes" id="UP000256838">
    <property type="component" value="Unassembled WGS sequence"/>
</dbReference>
<evidence type="ECO:0000313" key="1">
    <source>
        <dbReference type="EMBL" id="RDU96615.1"/>
    </source>
</evidence>
<comment type="caution">
    <text evidence="1">The sequence shown here is derived from an EMBL/GenBank/DDBJ whole genome shotgun (WGS) entry which is preliminary data.</text>
</comment>
<dbReference type="Gene3D" id="1.25.40.10">
    <property type="entry name" value="Tetratricopeptide repeat domain"/>
    <property type="match status" value="1"/>
</dbReference>
<dbReference type="InterPro" id="IPR011990">
    <property type="entry name" value="TPR-like_helical_dom_sf"/>
</dbReference>
<keyword evidence="2" id="KW-1185">Reference proteome</keyword>
<dbReference type="SUPFAM" id="SSF48452">
    <property type="entry name" value="TPR-like"/>
    <property type="match status" value="1"/>
</dbReference>